<protein>
    <recommendedName>
        <fullName evidence="9">Glutamate decarboxylase</fullName>
    </recommendedName>
</protein>
<dbReference type="InterPro" id="IPR015424">
    <property type="entry name" value="PyrdxlP-dep_Trfase"/>
</dbReference>
<dbReference type="PANTHER" id="PTHR45677">
    <property type="entry name" value="GLUTAMATE DECARBOXYLASE-RELATED"/>
    <property type="match status" value="1"/>
</dbReference>
<dbReference type="GO" id="GO:0016831">
    <property type="term" value="F:carboxy-lyase activity"/>
    <property type="evidence" value="ECO:0007669"/>
    <property type="project" value="UniProtKB-KW"/>
</dbReference>
<evidence type="ECO:0000313" key="8">
    <source>
        <dbReference type="Proteomes" id="UP000249056"/>
    </source>
</evidence>
<dbReference type="GO" id="GO:0019752">
    <property type="term" value="P:carboxylic acid metabolic process"/>
    <property type="evidence" value="ECO:0007669"/>
    <property type="project" value="InterPro"/>
</dbReference>
<accession>A0A395IJB8</accession>
<organism evidence="7 8">
    <name type="scientific">Monilinia fructigena</name>
    <dbReference type="NCBI Taxonomy" id="38457"/>
    <lineage>
        <taxon>Eukaryota</taxon>
        <taxon>Fungi</taxon>
        <taxon>Dikarya</taxon>
        <taxon>Ascomycota</taxon>
        <taxon>Pezizomycotina</taxon>
        <taxon>Leotiomycetes</taxon>
        <taxon>Helotiales</taxon>
        <taxon>Sclerotiniaceae</taxon>
        <taxon>Monilinia</taxon>
    </lineage>
</organism>
<reference evidence="7 8" key="1">
    <citation type="submission" date="2018-06" db="EMBL/GenBank/DDBJ databases">
        <title>Genome Sequence of the Brown Rot Fungal Pathogen Monilinia fructigena.</title>
        <authorList>
            <person name="Landi L."/>
            <person name="De Miccolis Angelini R.M."/>
            <person name="Pollastro S."/>
            <person name="Abate D."/>
            <person name="Faretra F."/>
            <person name="Romanazzi G."/>
        </authorList>
    </citation>
    <scope>NUCLEOTIDE SEQUENCE [LARGE SCALE GENOMIC DNA]</scope>
    <source>
        <strain evidence="7 8">Mfrg269</strain>
    </source>
</reference>
<dbReference type="SUPFAM" id="SSF53383">
    <property type="entry name" value="PLP-dependent transferases"/>
    <property type="match status" value="1"/>
</dbReference>
<sequence>MIPTELNNLILEAKSANKTPFYVSATAGTTVLGSYDPFTEISQICKAHNLWLHIDGSWGGSAISSPPHKGKLTGSHLPTPSP</sequence>
<dbReference type="OrthoDB" id="392571at2759"/>
<dbReference type="Proteomes" id="UP000249056">
    <property type="component" value="Unassembled WGS sequence"/>
</dbReference>
<keyword evidence="5 6" id="KW-0456">Lyase</keyword>
<comment type="caution">
    <text evidence="7">The sequence shown here is derived from an EMBL/GenBank/DDBJ whole genome shotgun (WGS) entry which is preliminary data.</text>
</comment>
<comment type="similarity">
    <text evidence="2 6">Belongs to the group II decarboxylase family.</text>
</comment>
<keyword evidence="8" id="KW-1185">Reference proteome</keyword>
<dbReference type="InterPro" id="IPR002129">
    <property type="entry name" value="PyrdxlP-dep_de-COase"/>
</dbReference>
<evidence type="ECO:0000256" key="3">
    <source>
        <dbReference type="ARBA" id="ARBA00022793"/>
    </source>
</evidence>
<evidence type="ECO:0008006" key="9">
    <source>
        <dbReference type="Google" id="ProtNLM"/>
    </source>
</evidence>
<dbReference type="PANTHER" id="PTHR45677:SF8">
    <property type="entry name" value="CYSTEINE SULFINIC ACID DECARBOXYLASE"/>
    <property type="match status" value="1"/>
</dbReference>
<evidence type="ECO:0000256" key="6">
    <source>
        <dbReference type="RuleBase" id="RU000382"/>
    </source>
</evidence>
<dbReference type="Pfam" id="PF00282">
    <property type="entry name" value="Pyridoxal_deC"/>
    <property type="match status" value="1"/>
</dbReference>
<keyword evidence="3" id="KW-0210">Decarboxylase</keyword>
<name>A0A395IJB8_9HELO</name>
<proteinExistence type="inferred from homology"/>
<dbReference type="InterPro" id="IPR015421">
    <property type="entry name" value="PyrdxlP-dep_Trfase_major"/>
</dbReference>
<gene>
    <name evidence="7" type="ORF">DID88_000620</name>
</gene>
<evidence type="ECO:0000256" key="5">
    <source>
        <dbReference type="ARBA" id="ARBA00023239"/>
    </source>
</evidence>
<evidence type="ECO:0000256" key="4">
    <source>
        <dbReference type="ARBA" id="ARBA00022898"/>
    </source>
</evidence>
<dbReference type="AlphaFoldDB" id="A0A395IJB8"/>
<keyword evidence="4 6" id="KW-0663">Pyridoxal phosphate</keyword>
<dbReference type="Gene3D" id="3.40.640.10">
    <property type="entry name" value="Type I PLP-dependent aspartate aminotransferase-like (Major domain)"/>
    <property type="match status" value="1"/>
</dbReference>
<evidence type="ECO:0000313" key="7">
    <source>
        <dbReference type="EMBL" id="RAL59994.1"/>
    </source>
</evidence>
<dbReference type="GO" id="GO:0005737">
    <property type="term" value="C:cytoplasm"/>
    <property type="evidence" value="ECO:0007669"/>
    <property type="project" value="TreeGrafter"/>
</dbReference>
<evidence type="ECO:0000256" key="1">
    <source>
        <dbReference type="ARBA" id="ARBA00001933"/>
    </source>
</evidence>
<evidence type="ECO:0000256" key="2">
    <source>
        <dbReference type="ARBA" id="ARBA00009533"/>
    </source>
</evidence>
<dbReference type="EMBL" id="QKRW01000045">
    <property type="protein sequence ID" value="RAL59994.1"/>
    <property type="molecule type" value="Genomic_DNA"/>
</dbReference>
<comment type="cofactor">
    <cofactor evidence="1 6">
        <name>pyridoxal 5'-phosphate</name>
        <dbReference type="ChEBI" id="CHEBI:597326"/>
    </cofactor>
</comment>
<dbReference type="GO" id="GO:0030170">
    <property type="term" value="F:pyridoxal phosphate binding"/>
    <property type="evidence" value="ECO:0007669"/>
    <property type="project" value="InterPro"/>
</dbReference>